<evidence type="ECO:0000259" key="3">
    <source>
        <dbReference type="Pfam" id="PF05065"/>
    </source>
</evidence>
<dbReference type="NCBIfam" id="TIGR01554">
    <property type="entry name" value="major_cap_HK97"/>
    <property type="match status" value="1"/>
</dbReference>
<dbReference type="GO" id="GO:0044423">
    <property type="term" value="C:virion component"/>
    <property type="evidence" value="ECO:0007669"/>
    <property type="project" value="UniProtKB-KW"/>
</dbReference>
<dbReference type="InterPro" id="IPR054612">
    <property type="entry name" value="Phage_capsid-like_C"/>
</dbReference>
<dbReference type="EMBL" id="BARS01034337">
    <property type="protein sequence ID" value="GAG21093.1"/>
    <property type="molecule type" value="Genomic_DNA"/>
</dbReference>
<dbReference type="Pfam" id="PF05065">
    <property type="entry name" value="Phage_capsid"/>
    <property type="match status" value="1"/>
</dbReference>
<feature type="non-terminal residue" evidence="4">
    <location>
        <position position="246"/>
    </location>
</feature>
<dbReference type="SUPFAM" id="SSF56563">
    <property type="entry name" value="Major capsid protein gp5"/>
    <property type="match status" value="1"/>
</dbReference>
<dbReference type="InterPro" id="IPR024455">
    <property type="entry name" value="Phage_capsid"/>
</dbReference>
<gene>
    <name evidence="4" type="ORF">S01H1_53053</name>
</gene>
<comment type="subcellular location">
    <subcellularLocation>
        <location evidence="1">Virion</location>
    </subcellularLocation>
</comment>
<accession>X0W925</accession>
<feature type="domain" description="Phage capsid-like C-terminal" evidence="3">
    <location>
        <begin position="180"/>
        <end position="244"/>
    </location>
</feature>
<dbReference type="AlphaFoldDB" id="X0W925"/>
<evidence type="ECO:0000313" key="4">
    <source>
        <dbReference type="EMBL" id="GAG21093.1"/>
    </source>
</evidence>
<sequence>MTKKERIRKALLAARAIAALAETEERDFTPDERVKVAGYLAEAKTLKDEIKEAEGDAALIASIKGFEAEMDSNPEQDPVAAALKGTVGMRFVTSPAFLDWMKSIAPSGSVSRQAKGLISPAVEFKNLFAKDLVTGSDDESAGAFVQTDYTGIYEPLGRYPLNVVGLVNRRTTTSDLIEFVRQTVRVQEAASVPEANVTEYSGATGEVSGEKPEATIEFEQVTTPVKTLAVWIPATKRALSDASQIR</sequence>
<reference evidence="4" key="1">
    <citation type="journal article" date="2014" name="Front. Microbiol.">
        <title>High frequency of phylogenetically diverse reductive dehalogenase-homologous genes in deep subseafloor sedimentary metagenomes.</title>
        <authorList>
            <person name="Kawai M."/>
            <person name="Futagami T."/>
            <person name="Toyoda A."/>
            <person name="Takaki Y."/>
            <person name="Nishi S."/>
            <person name="Hori S."/>
            <person name="Arai W."/>
            <person name="Tsubouchi T."/>
            <person name="Morono Y."/>
            <person name="Uchiyama I."/>
            <person name="Ito T."/>
            <person name="Fujiyama A."/>
            <person name="Inagaki F."/>
            <person name="Takami H."/>
        </authorList>
    </citation>
    <scope>NUCLEOTIDE SEQUENCE</scope>
    <source>
        <strain evidence="4">Expedition CK06-06</strain>
    </source>
</reference>
<organism evidence="4">
    <name type="scientific">marine sediment metagenome</name>
    <dbReference type="NCBI Taxonomy" id="412755"/>
    <lineage>
        <taxon>unclassified sequences</taxon>
        <taxon>metagenomes</taxon>
        <taxon>ecological metagenomes</taxon>
    </lineage>
</organism>
<evidence type="ECO:0000256" key="2">
    <source>
        <dbReference type="ARBA" id="ARBA00022844"/>
    </source>
</evidence>
<proteinExistence type="predicted"/>
<keyword evidence="2" id="KW-0946">Virion</keyword>
<dbReference type="Gene3D" id="3.30.2400.10">
    <property type="entry name" value="Major capsid protein gp5"/>
    <property type="match status" value="1"/>
</dbReference>
<evidence type="ECO:0000256" key="1">
    <source>
        <dbReference type="ARBA" id="ARBA00004328"/>
    </source>
</evidence>
<name>X0W925_9ZZZZ</name>
<protein>
    <recommendedName>
        <fullName evidence="3">Phage capsid-like C-terminal domain-containing protein</fullName>
    </recommendedName>
</protein>
<comment type="caution">
    <text evidence="4">The sequence shown here is derived from an EMBL/GenBank/DDBJ whole genome shotgun (WGS) entry which is preliminary data.</text>
</comment>